<feature type="compositionally biased region" description="Basic and acidic residues" evidence="1">
    <location>
        <begin position="76"/>
        <end position="90"/>
    </location>
</feature>
<name>A0A2A6B934_PRIPA</name>
<dbReference type="AlphaFoldDB" id="A0A2A6B934"/>
<dbReference type="OrthoDB" id="5795637at2759"/>
<dbReference type="EnsemblMetazoa" id="PPA28229.1">
    <property type="protein sequence ID" value="PPA28229.1"/>
    <property type="gene ID" value="WBGene00117783"/>
</dbReference>
<reference evidence="3" key="1">
    <citation type="journal article" date="2008" name="Nat. Genet.">
        <title>The Pristionchus pacificus genome provides a unique perspective on nematode lifestyle and parasitism.</title>
        <authorList>
            <person name="Dieterich C."/>
            <person name="Clifton S.W."/>
            <person name="Schuster L.N."/>
            <person name="Chinwalla A."/>
            <person name="Delehaunty K."/>
            <person name="Dinkelacker I."/>
            <person name="Fulton L."/>
            <person name="Fulton R."/>
            <person name="Godfrey J."/>
            <person name="Minx P."/>
            <person name="Mitreva M."/>
            <person name="Roeseler W."/>
            <person name="Tian H."/>
            <person name="Witte H."/>
            <person name="Yang S.P."/>
            <person name="Wilson R.K."/>
            <person name="Sommer R.J."/>
        </authorList>
    </citation>
    <scope>NUCLEOTIDE SEQUENCE [LARGE SCALE GENOMIC DNA]</scope>
    <source>
        <strain evidence="3">PS312</strain>
    </source>
</reference>
<feature type="region of interest" description="Disordered" evidence="1">
    <location>
        <begin position="211"/>
        <end position="255"/>
    </location>
</feature>
<gene>
    <name evidence="2" type="primary">WBGene00117783</name>
</gene>
<accession>A0A2A6B934</accession>
<sequence length="585" mass="63531">MLRLLSIVSIVAAAPLSIDSFLPTHPLELHQQGGRDVKSAVPGMASLGIGDVTKTISRYTPENKGASVYTENTYNSDDRPNLGYMDRETSGGRSTGSKSLVNLPGLGKFEYGEEREQGTGILDFSKTRQFCNLQGIFPFLQLPPLKEERREPAKPVMEMDEVKRENLGRMLTPKQEPREFSPFGPSLLSDDILPENERPAKAFQEIPSMVDANAPVPSNPPSFLPQSTQSEEGFSEQKEDDESGPPATKSANPFDDIAVREIMLRRLKAARRSPSDTKAFKLQEIDPETRDRRRKEIRRQVDTLKASLGAPASELGIDKRELHALCARFAPIAEQQCYKAEVASEYVDKCRGYQYDCQEFFAQAHPLGAIANSFSSGVGLTYYSWGVNGIPYYPVNEEGGIGGGSHGKVDFGSYGGGYSYNNGVRDFFTETGEAGANWLNRFLFLAPFCIPFRYEGIYGSKTGWSVPIAQSLGVEGGGGTMVNVPLKEGDFGKPIQASTGYHVGPYFGIADRVGVDWLDGGVSVNRGFAVPIAGVSVNTGIGLGFPGVGQLMKQWSFADPTSLTGALAEGVSTSNYGSSKSTFYG</sequence>
<reference evidence="2" key="2">
    <citation type="submission" date="2022-06" db="UniProtKB">
        <authorList>
            <consortium name="EnsemblMetazoa"/>
        </authorList>
    </citation>
    <scope>IDENTIFICATION</scope>
    <source>
        <strain evidence="2">PS312</strain>
    </source>
</reference>
<dbReference type="PANTHER" id="PTHR36937">
    <property type="entry name" value="PROTEIN CBG20935-RELATED"/>
    <property type="match status" value="1"/>
</dbReference>
<evidence type="ECO:0000313" key="2">
    <source>
        <dbReference type="EnsemblMetazoa" id="PPA28229.1"/>
    </source>
</evidence>
<evidence type="ECO:0000256" key="1">
    <source>
        <dbReference type="SAM" id="MobiDB-lite"/>
    </source>
</evidence>
<dbReference type="PANTHER" id="PTHR36937:SF1">
    <property type="entry name" value="PEPTIDASE S1 DOMAIN-CONTAINING PROTEIN"/>
    <property type="match status" value="1"/>
</dbReference>
<accession>A0A8R1YLJ6</accession>
<keyword evidence="3" id="KW-1185">Reference proteome</keyword>
<proteinExistence type="predicted"/>
<organism evidence="2 3">
    <name type="scientific">Pristionchus pacificus</name>
    <name type="common">Parasitic nematode worm</name>
    <dbReference type="NCBI Taxonomy" id="54126"/>
    <lineage>
        <taxon>Eukaryota</taxon>
        <taxon>Metazoa</taxon>
        <taxon>Ecdysozoa</taxon>
        <taxon>Nematoda</taxon>
        <taxon>Chromadorea</taxon>
        <taxon>Rhabditida</taxon>
        <taxon>Rhabditina</taxon>
        <taxon>Diplogasteromorpha</taxon>
        <taxon>Diplogasteroidea</taxon>
        <taxon>Neodiplogasteridae</taxon>
        <taxon>Pristionchus</taxon>
    </lineage>
</organism>
<evidence type="ECO:0000313" key="3">
    <source>
        <dbReference type="Proteomes" id="UP000005239"/>
    </source>
</evidence>
<feature type="region of interest" description="Disordered" evidence="1">
    <location>
        <begin position="71"/>
        <end position="99"/>
    </location>
</feature>
<protein>
    <submittedName>
        <fullName evidence="2">Uncharacterized protein</fullName>
    </submittedName>
</protein>
<dbReference type="Proteomes" id="UP000005239">
    <property type="component" value="Unassembled WGS sequence"/>
</dbReference>